<dbReference type="InterPro" id="IPR013724">
    <property type="entry name" value="GIT_SHD"/>
</dbReference>
<dbReference type="PANTHER" id="PTHR23077">
    <property type="entry name" value="AAA-FAMILY ATPASE"/>
    <property type="match status" value="1"/>
</dbReference>
<dbReference type="GO" id="GO:0005829">
    <property type="term" value="C:cytosol"/>
    <property type="evidence" value="ECO:0007669"/>
    <property type="project" value="UniProtKB-SubCell"/>
</dbReference>
<dbReference type="InterPro" id="IPR003593">
    <property type="entry name" value="AAA+_ATPase"/>
</dbReference>
<dbReference type="Gene3D" id="3.10.330.10">
    <property type="match status" value="1"/>
</dbReference>
<dbReference type="GO" id="GO:0016558">
    <property type="term" value="P:protein import into peroxisome matrix"/>
    <property type="evidence" value="ECO:0007669"/>
    <property type="project" value="TreeGrafter"/>
</dbReference>
<evidence type="ECO:0000256" key="4">
    <source>
        <dbReference type="ARBA" id="ARBA00022490"/>
    </source>
</evidence>
<comment type="similarity">
    <text evidence="2">Belongs to the AAA ATPase family.</text>
</comment>
<feature type="domain" description="AAA+ ATPase" evidence="19">
    <location>
        <begin position="691"/>
        <end position="818"/>
    </location>
</feature>
<dbReference type="PANTHER" id="PTHR23077:SF12">
    <property type="entry name" value="PEROXISOMAL ATPASE PEX1"/>
    <property type="match status" value="1"/>
</dbReference>
<feature type="compositionally biased region" description="Polar residues" evidence="18">
    <location>
        <begin position="1635"/>
        <end position="1644"/>
    </location>
</feature>
<dbReference type="InterPro" id="IPR050168">
    <property type="entry name" value="AAA_ATPase_domain"/>
</dbReference>
<accession>A0A8H3H3V8</accession>
<dbReference type="SMART" id="SM00555">
    <property type="entry name" value="GIT"/>
    <property type="match status" value="2"/>
</dbReference>
<evidence type="ECO:0000256" key="6">
    <source>
        <dbReference type="ARBA" id="ARBA00022737"/>
    </source>
</evidence>
<evidence type="ECO:0000256" key="5">
    <source>
        <dbReference type="ARBA" id="ARBA00022593"/>
    </source>
</evidence>
<comment type="caution">
    <text evidence="21">The sequence shown here is derived from an EMBL/GenBank/DDBJ whole genome shotgun (WGS) entry which is preliminary data.</text>
</comment>
<keyword evidence="3" id="KW-0813">Transport</keyword>
<feature type="region of interest" description="Disordered" evidence="18">
    <location>
        <begin position="1087"/>
        <end position="1269"/>
    </location>
</feature>
<evidence type="ECO:0000256" key="17">
    <source>
        <dbReference type="ARBA" id="ARBA00064205"/>
    </source>
</evidence>
<dbReference type="Pfam" id="PF08518">
    <property type="entry name" value="GIT_SHD"/>
    <property type="match status" value="2"/>
</dbReference>
<feature type="compositionally biased region" description="Basic and acidic residues" evidence="18">
    <location>
        <begin position="1149"/>
        <end position="1159"/>
    </location>
</feature>
<feature type="region of interest" description="Disordered" evidence="18">
    <location>
        <begin position="1371"/>
        <end position="1390"/>
    </location>
</feature>
<organism evidence="21 22">
    <name type="scientific">Rhizoctonia solani</name>
    <dbReference type="NCBI Taxonomy" id="456999"/>
    <lineage>
        <taxon>Eukaryota</taxon>
        <taxon>Fungi</taxon>
        <taxon>Dikarya</taxon>
        <taxon>Basidiomycota</taxon>
        <taxon>Agaricomycotina</taxon>
        <taxon>Agaricomycetes</taxon>
        <taxon>Cantharellales</taxon>
        <taxon>Ceratobasidiaceae</taxon>
        <taxon>Rhizoctonia</taxon>
    </lineage>
</organism>
<gene>
    <name evidence="21" type="ORF">RDB_LOCUS206825</name>
</gene>
<evidence type="ECO:0000256" key="15">
    <source>
        <dbReference type="ARBA" id="ARBA00046271"/>
    </source>
</evidence>
<feature type="region of interest" description="Disordered" evidence="18">
    <location>
        <begin position="1287"/>
        <end position="1306"/>
    </location>
</feature>
<keyword evidence="5" id="KW-0962">Peroxisome biogenesis</keyword>
<comment type="subcellular location">
    <subcellularLocation>
        <location evidence="1">Cytoplasm</location>
        <location evidence="1">Cytosol</location>
    </subcellularLocation>
    <subcellularLocation>
        <location evidence="15">Peroxisome membrane</location>
    </subcellularLocation>
</comment>
<sequence>MPRLYSIKYTPLRTCLVNLPMSLYGPLAAKQVRPQRLAVHIALPGSSQGVYVGWTGMASASSLSKWQHGAQAAAEALDTIEIDPQIAQSYGLKDGATVEIGLVHNLPVATNVETEPLSADDWEILETHAGDVEQNLLSQVRAVAVGQEISAWALGRSRVQLRVVSIKPEGQVVLLGPDTEVAIAPKVRSPPKPMDAQSKKPAQIESELSANQDSPIKAADSAPLPLRVFPTRLLPSSINTDSEVEVHLSKDDVQRLNSQNDSSPCTHAWLVRVRPPRLVREFDKRGRPVEKAVPAPVLLQQNKQNEKQAEERKPGPGVLARVKVNEEVIIGHAVVFGLESKVEEWDTILLSPSEEPEQSSRSSSPKQAAPPDVRPAQDEKNELAGVDTTLADCQNFFVRTFMQNEAFGTAGGSHLPGLLLHGAPGSGKTSVARAVTKKLEYDPSIHACIVYVDLAQMADQHTSVLRDKFKTWRAVAAWRQPSVLVLDNLDKVVSAEVEHADSSRARHLAEHFLDVFTESPASGVALLATCQGPSALHPLLTTSHVFSHKVQLRAPDKAARRDIISRIVNRRLATSDLSSDLERPLNFVALATDTEGYSATDLQDLVGRAVHAAAVRSATNDPNGAPVLLPADFARAQEDFVPLTLRGVKLQKSEVSWSDIGGLHETRRVLRETLEWPTKYGAIFAKCPLRLRSGLLLYGYPGCGKTLLASAVAKECGLNFISVKGPELLNKYIGQSEQSVRDIFDRASAAKPCVLFLDEGHDSTGVTDRVVNQMLTQMDGAEGLDGVYVLAATSRPDLIDPALLRPGRLDKSLLCHMPATDERREILEAVSRKIALAPNVDLNEIARRTEGFSGADLQALVYNAQLEVVHEELAAKTQELAESSTTERTEDRVKVQVVGGSVMTRAETAALERRVAAMIATRVPKLARKKIGASGEKPRHQITLAHLERSLENHRPSVSPEERWRLQMIYDAFQSDRTGEHKVPPGLSGADRVLEPQNSRANAREKLTRLTRQQFQELSTDVYDELMRRNDNEKGGAETPFLPVRDDFHPKRNQARQKLATLPAIRFKDLSSDVFYELGRRYPEFKEPELLPDAPDTPASEYDPPTPELVGGRAPDRQSSRDQGFSTGAGSGSDRRRPSQDGYAVRRRPSQDEPRRRPSADQVPYRRPSQDSQIGRRPSQEKPSGMASSSFVTPNKSTIAEEDIQVPYGRDEGTDDEEEDDDDSKRPLSEENRNGHAKKPSQGGLNALGFNLLSTPMSPTSDDGAPINGLNGRANSDYYEKMSFGRASVTSSQGGGGGETKRGEIEDLRRDYEFKIATMQSKMSSYEDRGRADGERIRTLESEIRDLRRIVSERDAETRKLRERCDQLEEDLQDAQDGQGHGGGSGGEVTEQLRREMQTLLDDLRDMAASREDLAAERDADSQTIRELSSQVQEYKRKYEGAKTELRGLKATSQLYVQQPVNITKQDQLPISERGGIVDVHITEFQSAIDTMLMAGRSNAPSTSLTAMKAVVTSVSAIADDVESYVRHQRVPSEHENATQLVERLRATLGNLVAAARTHAMSFGTSPVSLLDAAASHVSTTVTALVREVLVRRDDGRRSSTTNNWTHIENELKRPLSDRSSSVGSPHNPAIFDTPLQTASTNGGASDVEGGDDAWEELKPYLEAQSESIAFSIQALLSAIRNGAQGPEINENLAQIISIVSSIIAVSKESLPRASARQGTDIVSQLSEQCDRLSDLQGRSELTKQDRQTMAANAFGIAKAMKELMKL</sequence>
<dbReference type="Gene3D" id="1.10.8.60">
    <property type="match status" value="2"/>
</dbReference>
<keyword evidence="9" id="KW-0067">ATP-binding</keyword>
<dbReference type="InterPro" id="IPR003960">
    <property type="entry name" value="ATPase_AAA_CS"/>
</dbReference>
<evidence type="ECO:0000256" key="11">
    <source>
        <dbReference type="ARBA" id="ARBA00023136"/>
    </source>
</evidence>
<dbReference type="Pfam" id="PF12205">
    <property type="entry name" value="GIT1_C"/>
    <property type="match status" value="1"/>
</dbReference>
<feature type="region of interest" description="Disordered" evidence="18">
    <location>
        <begin position="1607"/>
        <end position="1648"/>
    </location>
</feature>
<dbReference type="SUPFAM" id="SSF50692">
    <property type="entry name" value="ADC-like"/>
    <property type="match status" value="1"/>
</dbReference>
<dbReference type="InterPro" id="IPR009010">
    <property type="entry name" value="Asp_de-COase-like_dom_sf"/>
</dbReference>
<evidence type="ECO:0000256" key="10">
    <source>
        <dbReference type="ARBA" id="ARBA00022927"/>
    </source>
</evidence>
<dbReference type="InterPro" id="IPR003959">
    <property type="entry name" value="ATPase_AAA_core"/>
</dbReference>
<keyword evidence="10" id="KW-0653">Protein transport</keyword>
<evidence type="ECO:0000256" key="14">
    <source>
        <dbReference type="ARBA" id="ARBA00034532"/>
    </source>
</evidence>
<feature type="region of interest" description="Disordered" evidence="18">
    <location>
        <begin position="185"/>
        <end position="217"/>
    </location>
</feature>
<evidence type="ECO:0000256" key="2">
    <source>
        <dbReference type="ARBA" id="ARBA00006914"/>
    </source>
</evidence>
<dbReference type="FunFam" id="3.40.50.300:FF:000149">
    <property type="entry name" value="Nuclear valosin-containing protein-like"/>
    <property type="match status" value="1"/>
</dbReference>
<keyword evidence="4" id="KW-0963">Cytoplasm</keyword>
<proteinExistence type="inferred from homology"/>
<keyword evidence="7" id="KW-0547">Nucleotide-binding</keyword>
<dbReference type="CDD" id="cd00009">
    <property type="entry name" value="AAA"/>
    <property type="match status" value="1"/>
</dbReference>
<dbReference type="InterPro" id="IPR027417">
    <property type="entry name" value="P-loop_NTPase"/>
</dbReference>
<evidence type="ECO:0000313" key="21">
    <source>
        <dbReference type="EMBL" id="CAE6480900.1"/>
    </source>
</evidence>
<dbReference type="FunFam" id="1.10.8.60:FF:000105">
    <property type="entry name" value="PeRoXisome assembly factor"/>
    <property type="match status" value="1"/>
</dbReference>
<dbReference type="Proteomes" id="UP000663841">
    <property type="component" value="Unassembled WGS sequence"/>
</dbReference>
<dbReference type="InterPro" id="IPR029067">
    <property type="entry name" value="CDC48_domain_2-like_sf"/>
</dbReference>
<feature type="domain" description="GIT Spa2 homology (SHD)" evidence="20">
    <location>
        <begin position="1003"/>
        <end position="1033"/>
    </location>
</feature>
<comment type="catalytic activity">
    <reaction evidence="16">
        <text>ATP + H2O = ADP + phosphate + H(+)</text>
        <dbReference type="Rhea" id="RHEA:13065"/>
        <dbReference type="ChEBI" id="CHEBI:15377"/>
        <dbReference type="ChEBI" id="CHEBI:15378"/>
        <dbReference type="ChEBI" id="CHEBI:30616"/>
        <dbReference type="ChEBI" id="CHEBI:43474"/>
        <dbReference type="ChEBI" id="CHEBI:456216"/>
    </reaction>
    <physiologicalReaction direction="left-to-right" evidence="16">
        <dbReference type="Rhea" id="RHEA:13066"/>
    </physiologicalReaction>
</comment>
<evidence type="ECO:0000256" key="8">
    <source>
        <dbReference type="ARBA" id="ARBA00022801"/>
    </source>
</evidence>
<dbReference type="PROSITE" id="PS00674">
    <property type="entry name" value="AAA"/>
    <property type="match status" value="1"/>
</dbReference>
<protein>
    <recommendedName>
        <fullName evidence="14">Peroxisomal ATPase PEX1</fullName>
    </recommendedName>
    <alternativeName>
        <fullName evidence="13">Peroxin-1</fullName>
    </alternativeName>
</protein>
<dbReference type="Gene3D" id="1.10.287.1490">
    <property type="match status" value="1"/>
</dbReference>
<evidence type="ECO:0000313" key="22">
    <source>
        <dbReference type="Proteomes" id="UP000663841"/>
    </source>
</evidence>
<dbReference type="Pfam" id="PF09262">
    <property type="entry name" value="PEX-1N"/>
    <property type="match status" value="1"/>
</dbReference>
<dbReference type="GO" id="GO:0016887">
    <property type="term" value="F:ATP hydrolysis activity"/>
    <property type="evidence" value="ECO:0007669"/>
    <property type="project" value="InterPro"/>
</dbReference>
<dbReference type="Pfam" id="PF00004">
    <property type="entry name" value="AAA"/>
    <property type="match status" value="2"/>
</dbReference>
<evidence type="ECO:0000256" key="3">
    <source>
        <dbReference type="ARBA" id="ARBA00022448"/>
    </source>
</evidence>
<feature type="compositionally biased region" description="Basic and acidic residues" evidence="18">
    <location>
        <begin position="1608"/>
        <end position="1617"/>
    </location>
</feature>
<comment type="subunit">
    <text evidence="17">Interacts with PEX6; forming the PEX1-PEX6 AAA ATPase complex, which is composed of a heterohexamer formed by a trimer of PEX1-PEX6 dimers.</text>
</comment>
<evidence type="ECO:0000259" key="20">
    <source>
        <dbReference type="SMART" id="SM00555"/>
    </source>
</evidence>
<evidence type="ECO:0000256" key="1">
    <source>
        <dbReference type="ARBA" id="ARBA00004514"/>
    </source>
</evidence>
<keyword evidence="11" id="KW-0472">Membrane</keyword>
<dbReference type="GO" id="GO:0005524">
    <property type="term" value="F:ATP binding"/>
    <property type="evidence" value="ECO:0007669"/>
    <property type="project" value="UniProtKB-KW"/>
</dbReference>
<dbReference type="InterPro" id="IPR056439">
    <property type="entry name" value="VBS_C3G9"/>
</dbReference>
<dbReference type="InterPro" id="IPR015342">
    <property type="entry name" value="PEX1-N_C-lobe"/>
</dbReference>
<evidence type="ECO:0000259" key="19">
    <source>
        <dbReference type="SMART" id="SM00382"/>
    </source>
</evidence>
<dbReference type="Pfam" id="PF23742">
    <property type="entry name" value="VBS_C3G9"/>
    <property type="match status" value="1"/>
</dbReference>
<dbReference type="EMBL" id="CAJMWW010000660">
    <property type="protein sequence ID" value="CAE6480900.1"/>
    <property type="molecule type" value="Genomic_DNA"/>
</dbReference>
<feature type="region of interest" description="Disordered" evidence="18">
    <location>
        <begin position="1031"/>
        <end position="1050"/>
    </location>
</feature>
<evidence type="ECO:0000256" key="9">
    <source>
        <dbReference type="ARBA" id="ARBA00022840"/>
    </source>
</evidence>
<dbReference type="Pfam" id="PF17862">
    <property type="entry name" value="AAA_lid_3"/>
    <property type="match status" value="1"/>
</dbReference>
<dbReference type="InterPro" id="IPR022018">
    <property type="entry name" value="GIT1_C"/>
</dbReference>
<feature type="compositionally biased region" description="Basic and acidic residues" evidence="18">
    <location>
        <begin position="304"/>
        <end position="314"/>
    </location>
</feature>
<evidence type="ECO:0000256" key="18">
    <source>
        <dbReference type="SAM" id="MobiDB-lite"/>
    </source>
</evidence>
<dbReference type="InterPro" id="IPR041569">
    <property type="entry name" value="AAA_lid_3"/>
</dbReference>
<evidence type="ECO:0000256" key="7">
    <source>
        <dbReference type="ARBA" id="ARBA00022741"/>
    </source>
</evidence>
<dbReference type="GO" id="GO:0005778">
    <property type="term" value="C:peroxisomal membrane"/>
    <property type="evidence" value="ECO:0007669"/>
    <property type="project" value="UniProtKB-SubCell"/>
</dbReference>
<feature type="domain" description="GIT Spa2 homology (SHD)" evidence="20">
    <location>
        <begin position="1055"/>
        <end position="1085"/>
    </location>
</feature>
<dbReference type="SUPFAM" id="SSF52540">
    <property type="entry name" value="P-loop containing nucleoside triphosphate hydrolases"/>
    <property type="match status" value="2"/>
</dbReference>
<reference evidence="21" key="1">
    <citation type="submission" date="2021-01" db="EMBL/GenBank/DDBJ databases">
        <authorList>
            <person name="Kaushik A."/>
        </authorList>
    </citation>
    <scope>NUCLEOTIDE SEQUENCE</scope>
    <source>
        <strain evidence="21">AG3-T5</strain>
    </source>
</reference>
<dbReference type="Gene3D" id="2.40.40.20">
    <property type="match status" value="1"/>
</dbReference>
<feature type="compositionally biased region" description="Polar residues" evidence="18">
    <location>
        <begin position="1252"/>
        <end position="1261"/>
    </location>
</feature>
<dbReference type="SUPFAM" id="SSF54585">
    <property type="entry name" value="Cdc48 domain 2-like"/>
    <property type="match status" value="1"/>
</dbReference>
<feature type="region of interest" description="Disordered" evidence="18">
    <location>
        <begin position="293"/>
        <end position="314"/>
    </location>
</feature>
<evidence type="ECO:0000256" key="12">
    <source>
        <dbReference type="ARBA" id="ARBA00023140"/>
    </source>
</evidence>
<feature type="domain" description="AAA+ ATPase" evidence="19">
    <location>
        <begin position="414"/>
        <end position="556"/>
    </location>
</feature>
<dbReference type="Gene3D" id="1.20.120.330">
    <property type="entry name" value="Nucleotidyltransferases domain 2"/>
    <property type="match status" value="1"/>
</dbReference>
<evidence type="ECO:0000256" key="13">
    <source>
        <dbReference type="ARBA" id="ARBA00032509"/>
    </source>
</evidence>
<keyword evidence="8" id="KW-0378">Hydrolase</keyword>
<feature type="compositionally biased region" description="Polar residues" evidence="18">
    <location>
        <begin position="1186"/>
        <end position="1198"/>
    </location>
</feature>
<evidence type="ECO:0000256" key="16">
    <source>
        <dbReference type="ARBA" id="ARBA00048778"/>
    </source>
</evidence>
<keyword evidence="12" id="KW-0576">Peroxisome</keyword>
<feature type="compositionally biased region" description="Acidic residues" evidence="18">
    <location>
        <begin position="1213"/>
        <end position="1222"/>
    </location>
</feature>
<dbReference type="SMART" id="SM00382">
    <property type="entry name" value="AAA"/>
    <property type="match status" value="2"/>
</dbReference>
<feature type="compositionally biased region" description="Basic and acidic residues" evidence="18">
    <location>
        <begin position="1223"/>
        <end position="1234"/>
    </location>
</feature>
<feature type="region of interest" description="Disordered" evidence="18">
    <location>
        <begin position="351"/>
        <end position="379"/>
    </location>
</feature>
<name>A0A8H3H3V8_9AGAM</name>
<keyword evidence="6" id="KW-0677">Repeat</keyword>
<dbReference type="Gene3D" id="3.40.50.300">
    <property type="entry name" value="P-loop containing nucleotide triphosphate hydrolases"/>
    <property type="match status" value="2"/>
</dbReference>